<accession>B4DCK9</accession>
<dbReference type="RefSeq" id="WP_006983967.1">
    <property type="nucleotide sequence ID" value="NZ_ABVL01000053.1"/>
</dbReference>
<dbReference type="AlphaFoldDB" id="B4DCK9"/>
<evidence type="ECO:0000256" key="1">
    <source>
        <dbReference type="SAM" id="SignalP"/>
    </source>
</evidence>
<feature type="chain" id="PRO_5002800752" evidence="1">
    <location>
        <begin position="25"/>
        <end position="163"/>
    </location>
</feature>
<proteinExistence type="predicted"/>
<organism evidence="2 3">
    <name type="scientific">Chthoniobacter flavus Ellin428</name>
    <dbReference type="NCBI Taxonomy" id="497964"/>
    <lineage>
        <taxon>Bacteria</taxon>
        <taxon>Pseudomonadati</taxon>
        <taxon>Verrucomicrobiota</taxon>
        <taxon>Spartobacteria</taxon>
        <taxon>Chthoniobacterales</taxon>
        <taxon>Chthoniobacteraceae</taxon>
        <taxon>Chthoniobacter</taxon>
    </lineage>
</organism>
<evidence type="ECO:0000313" key="2">
    <source>
        <dbReference type="EMBL" id="EDY15823.1"/>
    </source>
</evidence>
<dbReference type="InParanoid" id="B4DCK9"/>
<evidence type="ECO:0000313" key="3">
    <source>
        <dbReference type="Proteomes" id="UP000005824"/>
    </source>
</evidence>
<reference evidence="2 3" key="1">
    <citation type="journal article" date="2011" name="J. Bacteriol.">
        <title>Genome sequence of Chthoniobacter flavus Ellin428, an aerobic heterotrophic soil bacterium.</title>
        <authorList>
            <person name="Kant R."/>
            <person name="van Passel M.W."/>
            <person name="Palva A."/>
            <person name="Lucas S."/>
            <person name="Lapidus A."/>
            <person name="Glavina Del Rio T."/>
            <person name="Dalin E."/>
            <person name="Tice H."/>
            <person name="Bruce D."/>
            <person name="Goodwin L."/>
            <person name="Pitluck S."/>
            <person name="Larimer F.W."/>
            <person name="Land M.L."/>
            <person name="Hauser L."/>
            <person name="Sangwan P."/>
            <person name="de Vos W.M."/>
            <person name="Janssen P.H."/>
            <person name="Smidt H."/>
        </authorList>
    </citation>
    <scope>NUCLEOTIDE SEQUENCE [LARGE SCALE GENOMIC DNA]</scope>
    <source>
        <strain evidence="2 3">Ellin428</strain>
    </source>
</reference>
<dbReference type="EMBL" id="ABVL01000053">
    <property type="protein sequence ID" value="EDY15823.1"/>
    <property type="molecule type" value="Genomic_DNA"/>
</dbReference>
<feature type="signal peptide" evidence="1">
    <location>
        <begin position="1"/>
        <end position="24"/>
    </location>
</feature>
<dbReference type="STRING" id="497964.CfE428DRAFT_6650"/>
<protein>
    <submittedName>
        <fullName evidence="2">Uncharacterized protein</fullName>
    </submittedName>
</protein>
<name>B4DCK9_9BACT</name>
<gene>
    <name evidence="2" type="ORF">CfE428DRAFT_6650</name>
</gene>
<dbReference type="Proteomes" id="UP000005824">
    <property type="component" value="Unassembled WGS sequence"/>
</dbReference>
<keyword evidence="3" id="KW-1185">Reference proteome</keyword>
<sequence length="163" mass="17963">MKRKLPLFLTAAVAVTALALSALPDPSIDQSPFQTHFYHTIKAAGLQDLTPKKLDGPDGPFNPEEVSVPWRIRWNPRRWYLHTSATAPVGFPDGGGEFQWAHKFGDGSSSPFVCTVVYLDGRASFIDIQAQANSATPAESLRSALHREFPGLPIKVEVHREKT</sequence>
<keyword evidence="1" id="KW-0732">Signal</keyword>
<comment type="caution">
    <text evidence="2">The sequence shown here is derived from an EMBL/GenBank/DDBJ whole genome shotgun (WGS) entry which is preliminary data.</text>
</comment>